<reference evidence="13" key="2">
    <citation type="submission" date="2021-02" db="EMBL/GenBank/DDBJ databases">
        <authorList>
            <person name="Kimball J.A."/>
            <person name="Haas M.W."/>
            <person name="Macchietto M."/>
            <person name="Kono T."/>
            <person name="Duquette J."/>
            <person name="Shao M."/>
        </authorList>
    </citation>
    <scope>NUCLEOTIDE SEQUENCE</scope>
    <source>
        <tissue evidence="13">Fresh leaf tissue</tissue>
    </source>
</reference>
<evidence type="ECO:0000256" key="8">
    <source>
        <dbReference type="PIRSR" id="PIRSR630616-2"/>
    </source>
</evidence>
<feature type="binding site" evidence="8">
    <location>
        <position position="39"/>
    </location>
    <ligand>
        <name>ATP</name>
        <dbReference type="ChEBI" id="CHEBI:30616"/>
    </ligand>
</feature>
<dbReference type="Proteomes" id="UP000729402">
    <property type="component" value="Unassembled WGS sequence"/>
</dbReference>
<comment type="catalytic activity">
    <reaction evidence="6 10">
        <text>L-threonyl-[protein] + ATP = O-phospho-L-threonyl-[protein] + ADP + H(+)</text>
        <dbReference type="Rhea" id="RHEA:46608"/>
        <dbReference type="Rhea" id="RHEA-COMP:11060"/>
        <dbReference type="Rhea" id="RHEA-COMP:11605"/>
        <dbReference type="ChEBI" id="CHEBI:15378"/>
        <dbReference type="ChEBI" id="CHEBI:30013"/>
        <dbReference type="ChEBI" id="CHEBI:30616"/>
        <dbReference type="ChEBI" id="CHEBI:61977"/>
        <dbReference type="ChEBI" id="CHEBI:456216"/>
        <dbReference type="EC" id="2.7.11.1"/>
    </reaction>
</comment>
<keyword evidence="2 10" id="KW-0808">Transferase</keyword>
<feature type="binding site" evidence="8">
    <location>
        <position position="154"/>
    </location>
    <ligand>
        <name>ATP</name>
        <dbReference type="ChEBI" id="CHEBI:30616"/>
    </ligand>
</feature>
<evidence type="ECO:0000313" key="13">
    <source>
        <dbReference type="EMBL" id="KAG8052798.1"/>
    </source>
</evidence>
<keyword evidence="5 8" id="KW-0067">ATP-binding</keyword>
<feature type="domain" description="Protein kinase" evidence="12">
    <location>
        <begin position="29"/>
        <end position="264"/>
    </location>
</feature>
<organism evidence="13 14">
    <name type="scientific">Zizania palustris</name>
    <name type="common">Northern wild rice</name>
    <dbReference type="NCBI Taxonomy" id="103762"/>
    <lineage>
        <taxon>Eukaryota</taxon>
        <taxon>Viridiplantae</taxon>
        <taxon>Streptophyta</taxon>
        <taxon>Embryophyta</taxon>
        <taxon>Tracheophyta</taxon>
        <taxon>Spermatophyta</taxon>
        <taxon>Magnoliopsida</taxon>
        <taxon>Liliopsida</taxon>
        <taxon>Poales</taxon>
        <taxon>Poaceae</taxon>
        <taxon>BOP clade</taxon>
        <taxon>Oryzoideae</taxon>
        <taxon>Oryzeae</taxon>
        <taxon>Zizaniinae</taxon>
        <taxon>Zizania</taxon>
    </lineage>
</organism>
<evidence type="ECO:0000256" key="1">
    <source>
        <dbReference type="ARBA" id="ARBA00022527"/>
    </source>
</evidence>
<reference evidence="13" key="1">
    <citation type="journal article" date="2021" name="bioRxiv">
        <title>Whole Genome Assembly and Annotation of Northern Wild Rice, Zizania palustris L., Supports a Whole Genome Duplication in the Zizania Genus.</title>
        <authorList>
            <person name="Haas M."/>
            <person name="Kono T."/>
            <person name="Macchietto M."/>
            <person name="Millas R."/>
            <person name="McGilp L."/>
            <person name="Shao M."/>
            <person name="Duquette J."/>
            <person name="Hirsch C.N."/>
            <person name="Kimball J."/>
        </authorList>
    </citation>
    <scope>NUCLEOTIDE SEQUENCE</scope>
    <source>
        <tissue evidence="13">Fresh leaf tissue</tissue>
    </source>
</reference>
<dbReference type="PIRSF" id="PIRSF000654">
    <property type="entry name" value="Integrin-linked_kinase"/>
    <property type="match status" value="1"/>
</dbReference>
<evidence type="ECO:0000256" key="7">
    <source>
        <dbReference type="ARBA" id="ARBA00048679"/>
    </source>
</evidence>
<dbReference type="FunFam" id="3.30.200.20:FF:000042">
    <property type="entry name" value="Aurora kinase A"/>
    <property type="match status" value="1"/>
</dbReference>
<keyword evidence="4 10" id="KW-0418">Kinase</keyword>
<dbReference type="InterPro" id="IPR030616">
    <property type="entry name" value="Aur-like"/>
</dbReference>
<dbReference type="PROSITE" id="PS00107">
    <property type="entry name" value="PROTEIN_KINASE_ATP"/>
    <property type="match status" value="1"/>
</dbReference>
<evidence type="ECO:0000256" key="11">
    <source>
        <dbReference type="SAM" id="MobiDB-lite"/>
    </source>
</evidence>
<evidence type="ECO:0000256" key="2">
    <source>
        <dbReference type="ARBA" id="ARBA00022679"/>
    </source>
</evidence>
<evidence type="ECO:0000256" key="6">
    <source>
        <dbReference type="ARBA" id="ARBA00047899"/>
    </source>
</evidence>
<feature type="region of interest" description="Disordered" evidence="11">
    <location>
        <begin position="1"/>
        <end position="20"/>
    </location>
</feature>
<comment type="caution">
    <text evidence="13">The sequence shown here is derived from an EMBL/GenBank/DDBJ whole genome shotgun (WGS) entry which is preliminary data.</text>
</comment>
<dbReference type="PROSITE" id="PS50011">
    <property type="entry name" value="PROTEIN_KINASE_DOM"/>
    <property type="match status" value="1"/>
</dbReference>
<dbReference type="OrthoDB" id="377346at2759"/>
<dbReference type="CDD" id="cd14007">
    <property type="entry name" value="STKc_Aurora"/>
    <property type="match status" value="1"/>
</dbReference>
<gene>
    <name evidence="13" type="ORF">GUJ93_ZPchr0001g32058</name>
</gene>
<dbReference type="PANTHER" id="PTHR24350">
    <property type="entry name" value="SERINE/THREONINE-PROTEIN KINASE IAL-RELATED"/>
    <property type="match status" value="1"/>
</dbReference>
<protein>
    <recommendedName>
        <fullName evidence="10">Aurora kinase</fullName>
        <ecNumber evidence="10">2.7.11.1</ecNumber>
    </recommendedName>
</protein>
<feature type="compositionally biased region" description="Basic and acidic residues" evidence="11">
    <location>
        <begin position="7"/>
        <end position="20"/>
    </location>
</feature>
<evidence type="ECO:0000259" key="12">
    <source>
        <dbReference type="PROSITE" id="PS50011"/>
    </source>
</evidence>
<feature type="binding site" evidence="8">
    <location>
        <begin position="107"/>
        <end position="109"/>
    </location>
    <ligand>
        <name>ATP</name>
        <dbReference type="ChEBI" id="CHEBI:30616"/>
    </ligand>
</feature>
<evidence type="ECO:0000256" key="10">
    <source>
        <dbReference type="RuleBase" id="RU367134"/>
    </source>
</evidence>
<dbReference type="EMBL" id="JAAALK010000288">
    <property type="protein sequence ID" value="KAG8052798.1"/>
    <property type="molecule type" value="Genomic_DNA"/>
</dbReference>
<comment type="similarity">
    <text evidence="10">Belongs to the protein kinase superfamily. Ser/Thr protein kinase family. Aurora subfamily.</text>
</comment>
<comment type="catalytic activity">
    <reaction evidence="7 10">
        <text>L-seryl-[protein] + ATP = O-phospho-L-seryl-[protein] + ADP + H(+)</text>
        <dbReference type="Rhea" id="RHEA:17989"/>
        <dbReference type="Rhea" id="RHEA-COMP:9863"/>
        <dbReference type="Rhea" id="RHEA-COMP:11604"/>
        <dbReference type="ChEBI" id="CHEBI:15378"/>
        <dbReference type="ChEBI" id="CHEBI:29999"/>
        <dbReference type="ChEBI" id="CHEBI:30616"/>
        <dbReference type="ChEBI" id="CHEBI:83421"/>
        <dbReference type="ChEBI" id="CHEBI:456216"/>
        <dbReference type="EC" id="2.7.11.1"/>
    </reaction>
</comment>
<keyword evidence="3 8" id="KW-0547">Nucleotide-binding</keyword>
<feature type="binding site" evidence="8 9">
    <location>
        <position position="58"/>
    </location>
    <ligand>
        <name>ATP</name>
        <dbReference type="ChEBI" id="CHEBI:30616"/>
    </ligand>
</feature>
<sequence>MAIATESRSEEEKVSPHSQEEKRWVLPDFDIGKPLGRGKFGHVYLAREKRSNHIVALKVLFKSQLKQSQVEHQLRREVEIQSHLRHPNILRLYGYFYDQTRVYLILEYAAKGELYKELQRCKHFSERRSATYIASLARALIYLHGKHGELKIADFGWSVHTFNRRRTMCGTLDYLPPEMVEKTEHDYHVDIWSLGILCYEFLYGVPPFEAKEHSETYRRIVKVDLKFPLKPFVSPAAKDLISQMLVKNSAHRLPLHKLLEHPWIVQNADASGLYRG</sequence>
<dbReference type="GO" id="GO:0005524">
    <property type="term" value="F:ATP binding"/>
    <property type="evidence" value="ECO:0007669"/>
    <property type="project" value="UniProtKB-UniRule"/>
</dbReference>
<dbReference type="AlphaFoldDB" id="A0A8J5RN01"/>
<keyword evidence="14" id="KW-1185">Reference proteome</keyword>
<evidence type="ECO:0000313" key="14">
    <source>
        <dbReference type="Proteomes" id="UP000729402"/>
    </source>
</evidence>
<evidence type="ECO:0000256" key="4">
    <source>
        <dbReference type="ARBA" id="ARBA00022777"/>
    </source>
</evidence>
<evidence type="ECO:0000256" key="3">
    <source>
        <dbReference type="ARBA" id="ARBA00022741"/>
    </source>
</evidence>
<dbReference type="GO" id="GO:0004674">
    <property type="term" value="F:protein serine/threonine kinase activity"/>
    <property type="evidence" value="ECO:0007669"/>
    <property type="project" value="UniProtKB-KW"/>
</dbReference>
<dbReference type="InterPro" id="IPR000719">
    <property type="entry name" value="Prot_kinase_dom"/>
</dbReference>
<accession>A0A8J5RN01</accession>
<dbReference type="FunFam" id="1.10.510.10:FF:000235">
    <property type="entry name" value="Serine/threonine-protein kinase ark1"/>
    <property type="match status" value="1"/>
</dbReference>
<dbReference type="EC" id="2.7.11.1" evidence="10"/>
<dbReference type="Pfam" id="PF00069">
    <property type="entry name" value="Pkinase"/>
    <property type="match status" value="1"/>
</dbReference>
<dbReference type="InterPro" id="IPR017441">
    <property type="entry name" value="Protein_kinase_ATP_BS"/>
</dbReference>
<keyword evidence="1 10" id="KW-0723">Serine/threonine-protein kinase</keyword>
<evidence type="ECO:0000256" key="9">
    <source>
        <dbReference type="PROSITE-ProRule" id="PRU10141"/>
    </source>
</evidence>
<evidence type="ECO:0000256" key="5">
    <source>
        <dbReference type="ARBA" id="ARBA00022840"/>
    </source>
</evidence>
<name>A0A8J5RN01_ZIZPA</name>
<proteinExistence type="inferred from homology"/>